<evidence type="ECO:0000313" key="1">
    <source>
        <dbReference type="EMBL" id="KOO37254.1"/>
    </source>
</evidence>
<dbReference type="Pfam" id="PF14183">
    <property type="entry name" value="YwpF"/>
    <property type="match status" value="1"/>
</dbReference>
<gene>
    <name evidence="1" type="ORF">AMD01_22545</name>
</gene>
<dbReference type="EMBL" id="LILC01000037">
    <property type="protein sequence ID" value="KOO37254.1"/>
    <property type="molecule type" value="Genomic_DNA"/>
</dbReference>
<dbReference type="RefSeq" id="WP_053403691.1">
    <property type="nucleotide sequence ID" value="NZ_JAUKEN010000003.1"/>
</dbReference>
<comment type="caution">
    <text evidence="1">The sequence shown here is derived from an EMBL/GenBank/DDBJ whole genome shotgun (WGS) entry which is preliminary data.</text>
</comment>
<evidence type="ECO:0000313" key="2">
    <source>
        <dbReference type="Proteomes" id="UP000037558"/>
    </source>
</evidence>
<dbReference type="Proteomes" id="UP000037558">
    <property type="component" value="Unassembled WGS sequence"/>
</dbReference>
<dbReference type="InterPro" id="IPR025573">
    <property type="entry name" value="YwpF"/>
</dbReference>
<evidence type="ECO:0008006" key="3">
    <source>
        <dbReference type="Google" id="ProtNLM"/>
    </source>
</evidence>
<organism evidence="1 2">
    <name type="scientific">Priestia koreensis</name>
    <dbReference type="NCBI Taxonomy" id="284581"/>
    <lineage>
        <taxon>Bacteria</taxon>
        <taxon>Bacillati</taxon>
        <taxon>Bacillota</taxon>
        <taxon>Bacilli</taxon>
        <taxon>Bacillales</taxon>
        <taxon>Bacillaceae</taxon>
        <taxon>Priestia</taxon>
    </lineage>
</organism>
<dbReference type="PATRIC" id="fig|284581.3.peg.3362"/>
<keyword evidence="2" id="KW-1185">Reference proteome</keyword>
<dbReference type="STRING" id="284581.AMD01_22545"/>
<sequence>MKTFKLVALTVVVGEENENRHPIELLDGLIINQEDGENHWTIEALVESKYVELFQELDQEKQPFTIQATITKSSNDPATFKVSVAKITVFEHTVSILLDGILLARKLSIAETILEDLISRGLEGEQLLEHFKERIHYKTIPHSK</sequence>
<proteinExistence type="predicted"/>
<reference evidence="2" key="1">
    <citation type="submission" date="2015-08" db="EMBL/GenBank/DDBJ databases">
        <title>Fjat-14210 dsm16467.</title>
        <authorList>
            <person name="Liu B."/>
            <person name="Wang J."/>
            <person name="Zhu Y."/>
            <person name="Liu G."/>
            <person name="Chen Q."/>
            <person name="Chen Z."/>
            <person name="Lan J."/>
            <person name="Che J."/>
            <person name="Ge C."/>
            <person name="Shi H."/>
            <person name="Pan Z."/>
            <person name="Liu X."/>
        </authorList>
    </citation>
    <scope>NUCLEOTIDE SEQUENCE [LARGE SCALE GENOMIC DNA]</scope>
    <source>
        <strain evidence="2">DSM 16467</strain>
    </source>
</reference>
<accession>A0A0M0KEM4</accession>
<dbReference type="AlphaFoldDB" id="A0A0M0KEM4"/>
<protein>
    <recommendedName>
        <fullName evidence="3">YwpF-like protein</fullName>
    </recommendedName>
</protein>
<name>A0A0M0KEM4_9BACI</name>